<reference evidence="1" key="1">
    <citation type="submission" date="2021-05" db="EMBL/GenBank/DDBJ databases">
        <authorList>
            <person name="Scholz U."/>
            <person name="Mascher M."/>
            <person name="Fiebig A."/>
        </authorList>
    </citation>
    <scope>NUCLEOTIDE SEQUENCE [LARGE SCALE GENOMIC DNA]</scope>
</reference>
<keyword evidence="2" id="KW-1185">Reference proteome</keyword>
<proteinExistence type="predicted"/>
<reference evidence="1" key="2">
    <citation type="submission" date="2025-09" db="UniProtKB">
        <authorList>
            <consortium name="EnsemblPlants"/>
        </authorList>
    </citation>
    <scope>IDENTIFICATION</scope>
</reference>
<organism evidence="1 2">
    <name type="scientific">Avena sativa</name>
    <name type="common">Oat</name>
    <dbReference type="NCBI Taxonomy" id="4498"/>
    <lineage>
        <taxon>Eukaryota</taxon>
        <taxon>Viridiplantae</taxon>
        <taxon>Streptophyta</taxon>
        <taxon>Embryophyta</taxon>
        <taxon>Tracheophyta</taxon>
        <taxon>Spermatophyta</taxon>
        <taxon>Magnoliopsida</taxon>
        <taxon>Liliopsida</taxon>
        <taxon>Poales</taxon>
        <taxon>Poaceae</taxon>
        <taxon>BOP clade</taxon>
        <taxon>Pooideae</taxon>
        <taxon>Poodae</taxon>
        <taxon>Poeae</taxon>
        <taxon>Poeae Chloroplast Group 1 (Aveneae type)</taxon>
        <taxon>Aveninae</taxon>
        <taxon>Avena</taxon>
    </lineage>
</organism>
<protein>
    <submittedName>
        <fullName evidence="1">Uncharacterized protein</fullName>
    </submittedName>
</protein>
<sequence>MATERKENSSSDGETGIEKMMQHLGITDDDLDDVVFEEESPPPIETTRWLAIARVFTEGEYSKFWFFKNMRSAWDLARDVKTKTLEDNLHTFQFECLGDWERVMQGGPWSFRGNPVLIEEYDGFTKPSTIELFHLDIWIQIHDLPVGYAPMLKSLASKVGAFITSEGMSNDFEGNFYWVKVKLDVRKPLKHFVSIIRNGKREIFLVKFEWLPNWCQVCGHLGHEYKDHGDGIHPPQALVFKDLRATWNMRQGSRPGRGRGGSRGGGRQGVGRGRGNHPASTQFVDRENDSVDNMSEDEADANRKRGMDSVVEGPLEQAPDTAVDGAIVPAANPGRVGALASNFNSQALPSPSSSRDPKRSRTVGETKSEIKSKSGALAGSFEGRRQAQ</sequence>
<evidence type="ECO:0000313" key="2">
    <source>
        <dbReference type="Proteomes" id="UP001732700"/>
    </source>
</evidence>
<evidence type="ECO:0000313" key="1">
    <source>
        <dbReference type="EnsemblPlants" id="AVESA.00010b.r2.3CG0493950.1.CDS.1"/>
    </source>
</evidence>
<accession>A0ACD5VP47</accession>
<dbReference type="EnsemblPlants" id="AVESA.00010b.r2.3CG0493950.1">
    <property type="protein sequence ID" value="AVESA.00010b.r2.3CG0493950.1.CDS.1"/>
    <property type="gene ID" value="AVESA.00010b.r2.3CG0493950"/>
</dbReference>
<dbReference type="Proteomes" id="UP001732700">
    <property type="component" value="Chromosome 3C"/>
</dbReference>
<name>A0ACD5VP47_AVESA</name>